<reference evidence="12" key="1">
    <citation type="submission" date="2021-09" db="EMBL/GenBank/DDBJ databases">
        <authorList>
            <consortium name="AG Swart"/>
            <person name="Singh M."/>
            <person name="Singh A."/>
            <person name="Seah K."/>
            <person name="Emmerich C."/>
        </authorList>
    </citation>
    <scope>NUCLEOTIDE SEQUENCE</scope>
    <source>
        <strain evidence="12">ATCC30299</strain>
    </source>
</reference>
<dbReference type="PROSITE" id="PS51846">
    <property type="entry name" value="CNNM"/>
    <property type="match status" value="1"/>
</dbReference>
<dbReference type="GO" id="GO:0010960">
    <property type="term" value="P:magnesium ion homeostasis"/>
    <property type="evidence" value="ECO:0007669"/>
    <property type="project" value="InterPro"/>
</dbReference>
<dbReference type="InterPro" id="IPR044751">
    <property type="entry name" value="Ion_transp-like_CBS"/>
</dbReference>
<dbReference type="GO" id="GO:0005737">
    <property type="term" value="C:cytoplasm"/>
    <property type="evidence" value="ECO:0007669"/>
    <property type="project" value="TreeGrafter"/>
</dbReference>
<keyword evidence="4 7" id="KW-1133">Transmembrane helix</keyword>
<sequence length="382" mass="43117">MIIYLFLLIQAEAIALVEEQSIEVYTVYSVISLGLVFISGLMSGLTVGLLSLDEFYLELKLESGTSSEKKQAEKILSTISNHHLVLVTLLLGNAAAMEALPLFLEAIVSPILSIVISVLFVMIFGEIFPQAICTGPDQLKIAYRMCPVVKFITVLLFPLSYPIAKLLDKVFGIKDSTKKLKHDELKTLISLHQAIVNSENERRKSGLFIRQIKIIHGAMDLGKEIVKDHMIPYQKMYCLSNDTILGKKKLKEVLVQGYSRVPIYNGEFKNDIIGILMVKTLLGVEKGKAIKDLKIPLKNPFFVRSRMTLLELLQKFKFEKIQMAIIRDDDIVEGLITFEDLMEQILKTDILDEDDYDKLTGFVAGNIIRARTQIIRPVRTII</sequence>
<evidence type="ECO:0000256" key="1">
    <source>
        <dbReference type="ARBA" id="ARBA00004141"/>
    </source>
</evidence>
<dbReference type="InterPro" id="IPR046342">
    <property type="entry name" value="CBS_dom_sf"/>
</dbReference>
<comment type="caution">
    <text evidence="12">The sequence shown here is derived from an EMBL/GenBank/DDBJ whole genome shotgun (WGS) entry which is preliminary data.</text>
</comment>
<dbReference type="Pfam" id="PF01595">
    <property type="entry name" value="CNNM"/>
    <property type="match status" value="1"/>
</dbReference>
<dbReference type="EMBL" id="CAJZBQ010000032">
    <property type="protein sequence ID" value="CAG9322764.1"/>
    <property type="molecule type" value="Genomic_DNA"/>
</dbReference>
<keyword evidence="13" id="KW-1185">Reference proteome</keyword>
<evidence type="ECO:0008006" key="14">
    <source>
        <dbReference type="Google" id="ProtNLM"/>
    </source>
</evidence>
<dbReference type="PROSITE" id="PS51371">
    <property type="entry name" value="CBS"/>
    <property type="match status" value="1"/>
</dbReference>
<dbReference type="InterPro" id="IPR045095">
    <property type="entry name" value="ACDP"/>
</dbReference>
<keyword evidence="2 7" id="KW-0812">Transmembrane</keyword>
<evidence type="ECO:0000259" key="10">
    <source>
        <dbReference type="PROSITE" id="PS51371"/>
    </source>
</evidence>
<feature type="transmembrane region" description="Helical" evidence="8">
    <location>
        <begin position="29"/>
        <end position="52"/>
    </location>
</feature>
<evidence type="ECO:0000256" key="7">
    <source>
        <dbReference type="PROSITE-ProRule" id="PRU01193"/>
    </source>
</evidence>
<dbReference type="PANTHER" id="PTHR12064">
    <property type="entry name" value="METAL TRANSPORTER CNNM"/>
    <property type="match status" value="1"/>
</dbReference>
<name>A0AAU9J699_9CILI</name>
<keyword evidence="3" id="KW-0677">Repeat</keyword>
<comment type="subcellular location">
    <subcellularLocation>
        <location evidence="1">Membrane</location>
        <topology evidence="1">Multi-pass membrane protein</topology>
    </subcellularLocation>
</comment>
<organism evidence="12 13">
    <name type="scientific">Blepharisma stoltei</name>
    <dbReference type="NCBI Taxonomy" id="1481888"/>
    <lineage>
        <taxon>Eukaryota</taxon>
        <taxon>Sar</taxon>
        <taxon>Alveolata</taxon>
        <taxon>Ciliophora</taxon>
        <taxon>Postciliodesmatophora</taxon>
        <taxon>Heterotrichea</taxon>
        <taxon>Heterotrichida</taxon>
        <taxon>Blepharismidae</taxon>
        <taxon>Blepharisma</taxon>
    </lineage>
</organism>
<evidence type="ECO:0000256" key="3">
    <source>
        <dbReference type="ARBA" id="ARBA00022737"/>
    </source>
</evidence>
<accession>A0AAU9J699</accession>
<evidence type="ECO:0000313" key="13">
    <source>
        <dbReference type="Proteomes" id="UP001162131"/>
    </source>
</evidence>
<feature type="domain" description="CBS" evidence="10">
    <location>
        <begin position="296"/>
        <end position="353"/>
    </location>
</feature>
<keyword evidence="9" id="KW-0732">Signal</keyword>
<feature type="domain" description="CNNM transmembrane" evidence="11">
    <location>
        <begin position="21"/>
        <end position="201"/>
    </location>
</feature>
<feature type="signal peptide" evidence="9">
    <location>
        <begin position="1"/>
        <end position="19"/>
    </location>
</feature>
<dbReference type="GO" id="GO:0016020">
    <property type="term" value="C:membrane"/>
    <property type="evidence" value="ECO:0007669"/>
    <property type="project" value="UniProtKB-SubCell"/>
</dbReference>
<dbReference type="InterPro" id="IPR000644">
    <property type="entry name" value="CBS_dom"/>
</dbReference>
<proteinExistence type="predicted"/>
<keyword evidence="5 7" id="KW-0472">Membrane</keyword>
<evidence type="ECO:0000256" key="6">
    <source>
        <dbReference type="PROSITE-ProRule" id="PRU00703"/>
    </source>
</evidence>
<dbReference type="PANTHER" id="PTHR12064:SF97">
    <property type="entry name" value="METAL TRANSPORTER CNNM-5"/>
    <property type="match status" value="1"/>
</dbReference>
<dbReference type="InterPro" id="IPR002550">
    <property type="entry name" value="CNNM"/>
</dbReference>
<gene>
    <name evidence="12" type="ORF">BSTOLATCC_MIC31880</name>
</gene>
<evidence type="ECO:0000313" key="12">
    <source>
        <dbReference type="EMBL" id="CAG9322764.1"/>
    </source>
</evidence>
<dbReference type="Proteomes" id="UP001162131">
    <property type="component" value="Unassembled WGS sequence"/>
</dbReference>
<keyword evidence="6" id="KW-0129">CBS domain</keyword>
<evidence type="ECO:0000256" key="9">
    <source>
        <dbReference type="SAM" id="SignalP"/>
    </source>
</evidence>
<protein>
    <recommendedName>
        <fullName evidence="14">CNNM transmembrane domain-containing protein</fullName>
    </recommendedName>
</protein>
<feature type="transmembrane region" description="Helical" evidence="8">
    <location>
        <begin position="110"/>
        <end position="129"/>
    </location>
</feature>
<dbReference type="GO" id="GO:0030026">
    <property type="term" value="P:intracellular manganese ion homeostasis"/>
    <property type="evidence" value="ECO:0007669"/>
    <property type="project" value="TreeGrafter"/>
</dbReference>
<dbReference type="Pfam" id="PF00571">
    <property type="entry name" value="CBS"/>
    <property type="match status" value="1"/>
</dbReference>
<evidence type="ECO:0000256" key="5">
    <source>
        <dbReference type="ARBA" id="ARBA00023136"/>
    </source>
</evidence>
<feature type="transmembrane region" description="Helical" evidence="8">
    <location>
        <begin position="141"/>
        <end position="161"/>
    </location>
</feature>
<feature type="chain" id="PRO_5043807027" description="CNNM transmembrane domain-containing protein" evidence="9">
    <location>
        <begin position="20"/>
        <end position="382"/>
    </location>
</feature>
<dbReference type="AlphaFoldDB" id="A0AAU9J699"/>
<evidence type="ECO:0000256" key="8">
    <source>
        <dbReference type="SAM" id="Phobius"/>
    </source>
</evidence>
<dbReference type="CDD" id="cd04590">
    <property type="entry name" value="CBS_pair_CorC_HlyC_assoc"/>
    <property type="match status" value="1"/>
</dbReference>
<evidence type="ECO:0000256" key="2">
    <source>
        <dbReference type="ARBA" id="ARBA00022692"/>
    </source>
</evidence>
<dbReference type="Gene3D" id="3.10.580.10">
    <property type="entry name" value="CBS-domain"/>
    <property type="match status" value="1"/>
</dbReference>
<evidence type="ECO:0000259" key="11">
    <source>
        <dbReference type="PROSITE" id="PS51846"/>
    </source>
</evidence>
<dbReference type="SUPFAM" id="SSF54631">
    <property type="entry name" value="CBS-domain pair"/>
    <property type="match status" value="1"/>
</dbReference>
<evidence type="ECO:0000256" key="4">
    <source>
        <dbReference type="ARBA" id="ARBA00022989"/>
    </source>
</evidence>